<sequence length="98" mass="10890">MVLRQVEVSGNFSRLPPQALRHMFPHNRSSFPIWRQHLATRDPEGGNGIPSDVMSVLLGSDIEDSDEAEDSDFSIEKEESEDSSSDSDSDLGDRDQPS</sequence>
<evidence type="ECO:0000313" key="2">
    <source>
        <dbReference type="EMBL" id="MPC54712.1"/>
    </source>
</evidence>
<keyword evidence="3" id="KW-1185">Reference proteome</keyword>
<name>A0A5B7G6Z4_PORTR</name>
<feature type="region of interest" description="Disordered" evidence="1">
    <location>
        <begin position="59"/>
        <end position="98"/>
    </location>
</feature>
<evidence type="ECO:0000313" key="3">
    <source>
        <dbReference type="Proteomes" id="UP000324222"/>
    </source>
</evidence>
<feature type="compositionally biased region" description="Acidic residues" evidence="1">
    <location>
        <begin position="61"/>
        <end position="90"/>
    </location>
</feature>
<proteinExistence type="predicted"/>
<reference evidence="2 3" key="1">
    <citation type="submission" date="2019-05" db="EMBL/GenBank/DDBJ databases">
        <title>Another draft genome of Portunus trituberculatus and its Hox gene families provides insights of decapod evolution.</title>
        <authorList>
            <person name="Jeong J.-H."/>
            <person name="Song I."/>
            <person name="Kim S."/>
            <person name="Choi T."/>
            <person name="Kim D."/>
            <person name="Ryu S."/>
            <person name="Kim W."/>
        </authorList>
    </citation>
    <scope>NUCLEOTIDE SEQUENCE [LARGE SCALE GENOMIC DNA]</scope>
    <source>
        <tissue evidence="2">Muscle</tissue>
    </source>
</reference>
<protein>
    <submittedName>
        <fullName evidence="2">Uncharacterized protein</fullName>
    </submittedName>
</protein>
<accession>A0A5B7G6Z4</accession>
<evidence type="ECO:0000256" key="1">
    <source>
        <dbReference type="SAM" id="MobiDB-lite"/>
    </source>
</evidence>
<gene>
    <name evidence="2" type="ORF">E2C01_048637</name>
</gene>
<comment type="caution">
    <text evidence="2">The sequence shown here is derived from an EMBL/GenBank/DDBJ whole genome shotgun (WGS) entry which is preliminary data.</text>
</comment>
<dbReference type="Proteomes" id="UP000324222">
    <property type="component" value="Unassembled WGS sequence"/>
</dbReference>
<organism evidence="2 3">
    <name type="scientific">Portunus trituberculatus</name>
    <name type="common">Swimming crab</name>
    <name type="synonym">Neptunus trituberculatus</name>
    <dbReference type="NCBI Taxonomy" id="210409"/>
    <lineage>
        <taxon>Eukaryota</taxon>
        <taxon>Metazoa</taxon>
        <taxon>Ecdysozoa</taxon>
        <taxon>Arthropoda</taxon>
        <taxon>Crustacea</taxon>
        <taxon>Multicrustacea</taxon>
        <taxon>Malacostraca</taxon>
        <taxon>Eumalacostraca</taxon>
        <taxon>Eucarida</taxon>
        <taxon>Decapoda</taxon>
        <taxon>Pleocyemata</taxon>
        <taxon>Brachyura</taxon>
        <taxon>Eubrachyura</taxon>
        <taxon>Portunoidea</taxon>
        <taxon>Portunidae</taxon>
        <taxon>Portuninae</taxon>
        <taxon>Portunus</taxon>
    </lineage>
</organism>
<dbReference type="EMBL" id="VSRR010012577">
    <property type="protein sequence ID" value="MPC54712.1"/>
    <property type="molecule type" value="Genomic_DNA"/>
</dbReference>
<dbReference type="AlphaFoldDB" id="A0A5B7G6Z4"/>